<dbReference type="PROSITE" id="PS50026">
    <property type="entry name" value="EGF_3"/>
    <property type="match status" value="1"/>
</dbReference>
<evidence type="ECO:0000256" key="2">
    <source>
        <dbReference type="SAM" id="MobiDB-lite"/>
    </source>
</evidence>
<evidence type="ECO:0000313" key="7">
    <source>
        <dbReference type="Proteomes" id="UP001374579"/>
    </source>
</evidence>
<feature type="compositionally biased region" description="Pro residues" evidence="2">
    <location>
        <begin position="222"/>
        <end position="233"/>
    </location>
</feature>
<evidence type="ECO:0000256" key="1">
    <source>
        <dbReference type="PROSITE-ProRule" id="PRU00076"/>
    </source>
</evidence>
<keyword evidence="3" id="KW-1133">Transmembrane helix</keyword>
<dbReference type="InterPro" id="IPR000742">
    <property type="entry name" value="EGF"/>
</dbReference>
<keyword evidence="1" id="KW-0245">EGF-like domain</keyword>
<protein>
    <recommendedName>
        <fullName evidence="5">EGF-like domain-containing protein</fullName>
    </recommendedName>
</protein>
<feature type="signal peptide" evidence="4">
    <location>
        <begin position="1"/>
        <end position="19"/>
    </location>
</feature>
<evidence type="ECO:0000256" key="3">
    <source>
        <dbReference type="SAM" id="Phobius"/>
    </source>
</evidence>
<feature type="region of interest" description="Disordered" evidence="2">
    <location>
        <begin position="212"/>
        <end position="246"/>
    </location>
</feature>
<feature type="compositionally biased region" description="Polar residues" evidence="2">
    <location>
        <begin position="234"/>
        <end position="246"/>
    </location>
</feature>
<feature type="domain" description="EGF-like" evidence="5">
    <location>
        <begin position="140"/>
        <end position="178"/>
    </location>
</feature>
<comment type="caution">
    <text evidence="1">Lacks conserved residue(s) required for the propagation of feature annotation.</text>
</comment>
<accession>A0AAN9GEQ8</accession>
<dbReference type="EMBL" id="JBAMIC010000007">
    <property type="protein sequence ID" value="KAK7105496.1"/>
    <property type="molecule type" value="Genomic_DNA"/>
</dbReference>
<proteinExistence type="predicted"/>
<keyword evidence="7" id="KW-1185">Reference proteome</keyword>
<organism evidence="6 7">
    <name type="scientific">Littorina saxatilis</name>
    <dbReference type="NCBI Taxonomy" id="31220"/>
    <lineage>
        <taxon>Eukaryota</taxon>
        <taxon>Metazoa</taxon>
        <taxon>Spiralia</taxon>
        <taxon>Lophotrochozoa</taxon>
        <taxon>Mollusca</taxon>
        <taxon>Gastropoda</taxon>
        <taxon>Caenogastropoda</taxon>
        <taxon>Littorinimorpha</taxon>
        <taxon>Littorinoidea</taxon>
        <taxon>Littorinidae</taxon>
        <taxon>Littorina</taxon>
    </lineage>
</organism>
<name>A0AAN9GEQ8_9CAEN</name>
<gene>
    <name evidence="6" type="ORF">V1264_016863</name>
</gene>
<dbReference type="Proteomes" id="UP001374579">
    <property type="component" value="Unassembled WGS sequence"/>
</dbReference>
<feature type="chain" id="PRO_5042829901" description="EGF-like domain-containing protein" evidence="4">
    <location>
        <begin position="20"/>
        <end position="246"/>
    </location>
</feature>
<reference evidence="6 7" key="1">
    <citation type="submission" date="2024-02" db="EMBL/GenBank/DDBJ databases">
        <title>Chromosome-scale genome assembly of the rough periwinkle Littorina saxatilis.</title>
        <authorList>
            <person name="De Jode A."/>
            <person name="Faria R."/>
            <person name="Formenti G."/>
            <person name="Sims Y."/>
            <person name="Smith T.P."/>
            <person name="Tracey A."/>
            <person name="Wood J.M.D."/>
            <person name="Zagrodzka Z.B."/>
            <person name="Johannesson K."/>
            <person name="Butlin R.K."/>
            <person name="Leder E.H."/>
        </authorList>
    </citation>
    <scope>NUCLEOTIDE SEQUENCE [LARGE SCALE GENOMIC DNA]</scope>
    <source>
        <strain evidence="6">Snail1</strain>
        <tissue evidence="6">Muscle</tissue>
    </source>
</reference>
<feature type="transmembrane region" description="Helical" evidence="3">
    <location>
        <begin position="183"/>
        <end position="208"/>
    </location>
</feature>
<dbReference type="Gene3D" id="2.10.25.10">
    <property type="entry name" value="Laminin"/>
    <property type="match status" value="1"/>
</dbReference>
<keyword evidence="3" id="KW-0812">Transmembrane</keyword>
<keyword evidence="3" id="KW-0472">Membrane</keyword>
<evidence type="ECO:0000259" key="5">
    <source>
        <dbReference type="PROSITE" id="PS50026"/>
    </source>
</evidence>
<evidence type="ECO:0000256" key="4">
    <source>
        <dbReference type="SAM" id="SignalP"/>
    </source>
</evidence>
<comment type="caution">
    <text evidence="6">The sequence shown here is derived from an EMBL/GenBank/DDBJ whole genome shotgun (WGS) entry which is preliminary data.</text>
</comment>
<evidence type="ECO:0000313" key="6">
    <source>
        <dbReference type="EMBL" id="KAK7105496.1"/>
    </source>
</evidence>
<keyword evidence="4" id="KW-0732">Signal</keyword>
<sequence length="246" mass="26524">MEKEAVICAVLVFVTATAGVSQNSELSCPSTFFKEGSSIMNLTIVNSTFHVCDKAPTFVACRWSEKGGMQRVICKGNVIRCEKDPEFAFDCRCVEENEQGFKYSFNFSMLRGQEQGFITCEVDCPKATVDSSEQCLNIKFVSKCNKNGQCKHGTCHINENKDTICDCTGTGFVGRFCEILGHVVIALICVSILLVVVVAAVTAGVYCAMKQRSGDQQNAPPANDPPYTGPPDNSPQVNGTAGPSTG</sequence>
<dbReference type="AlphaFoldDB" id="A0AAN9GEQ8"/>